<dbReference type="InterPro" id="IPR001123">
    <property type="entry name" value="LeuE-type"/>
</dbReference>
<dbReference type="PIRSF" id="PIRSF006324">
    <property type="entry name" value="LeuE"/>
    <property type="match status" value="1"/>
</dbReference>
<proteinExistence type="predicted"/>
<evidence type="ECO:0000256" key="3">
    <source>
        <dbReference type="ARBA" id="ARBA00022692"/>
    </source>
</evidence>
<dbReference type="RefSeq" id="WP_085799088.1">
    <property type="nucleotide sequence ID" value="NZ_FWXB01000002.1"/>
</dbReference>
<keyword evidence="4 6" id="KW-1133">Transmembrane helix</keyword>
<feature type="transmembrane region" description="Helical" evidence="6">
    <location>
        <begin position="111"/>
        <end position="133"/>
    </location>
</feature>
<feature type="transmembrane region" description="Helical" evidence="6">
    <location>
        <begin position="74"/>
        <end position="91"/>
    </location>
</feature>
<evidence type="ECO:0000256" key="1">
    <source>
        <dbReference type="ARBA" id="ARBA00004651"/>
    </source>
</evidence>
<evidence type="ECO:0000313" key="7">
    <source>
        <dbReference type="EMBL" id="SMC11142.1"/>
    </source>
</evidence>
<comment type="subcellular location">
    <subcellularLocation>
        <location evidence="1">Cell membrane</location>
        <topology evidence="1">Multi-pass membrane protein</topology>
    </subcellularLocation>
</comment>
<dbReference type="Pfam" id="PF01810">
    <property type="entry name" value="LysE"/>
    <property type="match status" value="1"/>
</dbReference>
<feature type="transmembrane region" description="Helical" evidence="6">
    <location>
        <begin position="41"/>
        <end position="68"/>
    </location>
</feature>
<protein>
    <submittedName>
        <fullName evidence="7">Homoserine/homoserine lactone efflux protein</fullName>
    </submittedName>
</protein>
<evidence type="ECO:0000256" key="4">
    <source>
        <dbReference type="ARBA" id="ARBA00022989"/>
    </source>
</evidence>
<feature type="transmembrane region" description="Helical" evidence="6">
    <location>
        <begin position="6"/>
        <end position="29"/>
    </location>
</feature>
<reference evidence="7 8" key="1">
    <citation type="submission" date="2017-03" db="EMBL/GenBank/DDBJ databases">
        <authorList>
            <person name="Afonso C.L."/>
            <person name="Miller P.J."/>
            <person name="Scott M.A."/>
            <person name="Spackman E."/>
            <person name="Goraichik I."/>
            <person name="Dimitrov K.M."/>
            <person name="Suarez D.L."/>
            <person name="Swayne D.E."/>
        </authorList>
    </citation>
    <scope>NUCLEOTIDE SEQUENCE [LARGE SCALE GENOMIC DNA]</scope>
    <source>
        <strain evidence="7 8">CECT 7745</strain>
    </source>
</reference>
<accession>A0A1X7BNE7</accession>
<dbReference type="AlphaFoldDB" id="A0A1X7BNE7"/>
<keyword evidence="2" id="KW-1003">Cell membrane</keyword>
<dbReference type="GO" id="GO:0005886">
    <property type="term" value="C:plasma membrane"/>
    <property type="evidence" value="ECO:0007669"/>
    <property type="project" value="UniProtKB-SubCell"/>
</dbReference>
<keyword evidence="8" id="KW-1185">Reference proteome</keyword>
<keyword evidence="3 6" id="KW-0812">Transmembrane</keyword>
<evidence type="ECO:0000256" key="6">
    <source>
        <dbReference type="SAM" id="Phobius"/>
    </source>
</evidence>
<dbReference type="OrthoDB" id="9804822at2"/>
<evidence type="ECO:0000256" key="5">
    <source>
        <dbReference type="ARBA" id="ARBA00023136"/>
    </source>
</evidence>
<gene>
    <name evidence="7" type="primary">rhtB_1</name>
    <name evidence="7" type="ORF">ROA7745_00952</name>
</gene>
<feature type="transmembrane region" description="Helical" evidence="6">
    <location>
        <begin position="186"/>
        <end position="203"/>
    </location>
</feature>
<organism evidence="7 8">
    <name type="scientific">Roseovarius aestuarii</name>
    <dbReference type="NCBI Taxonomy" id="475083"/>
    <lineage>
        <taxon>Bacteria</taxon>
        <taxon>Pseudomonadati</taxon>
        <taxon>Pseudomonadota</taxon>
        <taxon>Alphaproteobacteria</taxon>
        <taxon>Rhodobacterales</taxon>
        <taxon>Roseobacteraceae</taxon>
        <taxon>Roseovarius</taxon>
    </lineage>
</organism>
<feature type="transmembrane region" description="Helical" evidence="6">
    <location>
        <begin position="145"/>
        <end position="165"/>
    </location>
</feature>
<dbReference type="GO" id="GO:0015171">
    <property type="term" value="F:amino acid transmembrane transporter activity"/>
    <property type="evidence" value="ECO:0007669"/>
    <property type="project" value="TreeGrafter"/>
</dbReference>
<evidence type="ECO:0000313" key="8">
    <source>
        <dbReference type="Proteomes" id="UP000193224"/>
    </source>
</evidence>
<dbReference type="PANTHER" id="PTHR30086">
    <property type="entry name" value="ARGININE EXPORTER PROTEIN ARGO"/>
    <property type="match status" value="1"/>
</dbReference>
<sequence>MDQSLVFALIAATAVLVAIPGPNVALFVANTLRYGSRHGAITVLGTTIGVGVQLAAVVLGLVLVLQLAGEALTWLKWIGVLYLLYLGYTTWREETAEMSDAAATDAPLGRVFWQGLLLAAINPKTLIFSAAFLPQFVSPGAEGGFVLLMPAVIYLSVIFLGDMCWVISARAARPLLWRLGRWRNRLTGTLFLGAGIGLALARIER</sequence>
<keyword evidence="5 6" id="KW-0472">Membrane</keyword>
<dbReference type="Proteomes" id="UP000193224">
    <property type="component" value="Unassembled WGS sequence"/>
</dbReference>
<name>A0A1X7BNE7_9RHOB</name>
<dbReference type="PANTHER" id="PTHR30086:SF20">
    <property type="entry name" value="ARGININE EXPORTER PROTEIN ARGO-RELATED"/>
    <property type="match status" value="1"/>
</dbReference>
<dbReference type="EMBL" id="FWXB01000002">
    <property type="protein sequence ID" value="SMC11142.1"/>
    <property type="molecule type" value="Genomic_DNA"/>
</dbReference>
<evidence type="ECO:0000256" key="2">
    <source>
        <dbReference type="ARBA" id="ARBA00022475"/>
    </source>
</evidence>